<evidence type="ECO:0000313" key="4">
    <source>
        <dbReference type="Proteomes" id="UP000054537"/>
    </source>
</evidence>
<dbReference type="AlphaFoldDB" id="A0A0A6UQR9"/>
<dbReference type="Pfam" id="PF05270">
    <property type="entry name" value="AbfB"/>
    <property type="match status" value="1"/>
</dbReference>
<dbReference type="eggNOG" id="COG3250">
    <property type="taxonomic scope" value="Bacteria"/>
</dbReference>
<protein>
    <recommendedName>
        <fullName evidence="2">Alpha-L-arabinofuranosidase B arabinose-binding domain-containing protein</fullName>
    </recommendedName>
</protein>
<reference evidence="3 4" key="1">
    <citation type="submission" date="2014-10" db="EMBL/GenBank/DDBJ databases">
        <title>Draft genome sequence of Actinoplanes utahensis NRRL 12052.</title>
        <authorList>
            <person name="Velasco-Bucheli B."/>
            <person name="del Cerro C."/>
            <person name="Hormigo D."/>
            <person name="Garcia J.L."/>
            <person name="Acebal C."/>
            <person name="Arroyo M."/>
            <person name="de la Mata I."/>
        </authorList>
    </citation>
    <scope>NUCLEOTIDE SEQUENCE [LARGE SCALE GENOMIC DNA]</scope>
    <source>
        <strain evidence="3 4">NRRL 12052</strain>
    </source>
</reference>
<comment type="caution">
    <text evidence="3">The sequence shown here is derived from an EMBL/GenBank/DDBJ whole genome shotgun (WGS) entry which is preliminary data.</text>
</comment>
<keyword evidence="4" id="KW-1185">Reference proteome</keyword>
<dbReference type="STRING" id="1869.MB27_11455"/>
<dbReference type="GO" id="GO:0046556">
    <property type="term" value="F:alpha-L-arabinofuranosidase activity"/>
    <property type="evidence" value="ECO:0007669"/>
    <property type="project" value="InterPro"/>
</dbReference>
<sequence>MALAAATTVAILGYSAVAVILLDRETPPPPPRPAPPVFALPVGSAPASPPVSILPSPALSAGSPQAGRSIRAISAGIPPRASRSAAHASREPATPSTSPTPVLVVGHTIGLAFPAWPGYLVRHRDHLARVEPVTTASSPADRRAARFVVETGRADPRCLSFASAEHPGFYLRHRDFVLRLEPAEPTMLFQHDATFCSAQAGTGFVLRSANYPSHHLIQDGGLLRLISSAPGQATVFHAVPPI</sequence>
<dbReference type="GO" id="GO:0046373">
    <property type="term" value="P:L-arabinose metabolic process"/>
    <property type="evidence" value="ECO:0007669"/>
    <property type="project" value="InterPro"/>
</dbReference>
<evidence type="ECO:0000259" key="2">
    <source>
        <dbReference type="Pfam" id="PF05270"/>
    </source>
</evidence>
<proteinExistence type="predicted"/>
<dbReference type="Proteomes" id="UP000054537">
    <property type="component" value="Unassembled WGS sequence"/>
</dbReference>
<name>A0A0A6UQR9_ACTUT</name>
<dbReference type="Gene3D" id="2.80.10.50">
    <property type="match status" value="1"/>
</dbReference>
<dbReference type="EMBL" id="JRTT01000011">
    <property type="protein sequence ID" value="KHD77368.1"/>
    <property type="molecule type" value="Genomic_DNA"/>
</dbReference>
<dbReference type="InterPro" id="IPR007934">
    <property type="entry name" value="AbfB_ABD"/>
</dbReference>
<dbReference type="InterPro" id="IPR036195">
    <property type="entry name" value="AbfB_ABD_sf"/>
</dbReference>
<organism evidence="3 4">
    <name type="scientific">Actinoplanes utahensis</name>
    <dbReference type="NCBI Taxonomy" id="1869"/>
    <lineage>
        <taxon>Bacteria</taxon>
        <taxon>Bacillati</taxon>
        <taxon>Actinomycetota</taxon>
        <taxon>Actinomycetes</taxon>
        <taxon>Micromonosporales</taxon>
        <taxon>Micromonosporaceae</taxon>
        <taxon>Actinoplanes</taxon>
    </lineage>
</organism>
<feature type="compositionally biased region" description="Low complexity" evidence="1">
    <location>
        <begin position="81"/>
        <end position="93"/>
    </location>
</feature>
<dbReference type="SUPFAM" id="SSF110221">
    <property type="entry name" value="AbfB domain"/>
    <property type="match status" value="1"/>
</dbReference>
<feature type="region of interest" description="Disordered" evidence="1">
    <location>
        <begin position="81"/>
        <end position="101"/>
    </location>
</feature>
<evidence type="ECO:0000256" key="1">
    <source>
        <dbReference type="SAM" id="MobiDB-lite"/>
    </source>
</evidence>
<feature type="domain" description="Alpha-L-arabinofuranosidase B arabinose-binding" evidence="2">
    <location>
        <begin position="117"/>
        <end position="216"/>
    </location>
</feature>
<accession>A0A0A6UQR9</accession>
<evidence type="ECO:0000313" key="3">
    <source>
        <dbReference type="EMBL" id="KHD77368.1"/>
    </source>
</evidence>
<gene>
    <name evidence="3" type="ORF">MB27_11455</name>
</gene>